<dbReference type="Proteomes" id="UP000192578">
    <property type="component" value="Unassembled WGS sequence"/>
</dbReference>
<evidence type="ECO:0000256" key="1">
    <source>
        <dbReference type="SAM" id="MobiDB-lite"/>
    </source>
</evidence>
<evidence type="ECO:0000256" key="2">
    <source>
        <dbReference type="SAM" id="Phobius"/>
    </source>
</evidence>
<dbReference type="EMBL" id="MTYJ01000021">
    <property type="protein sequence ID" value="OQV21735.1"/>
    <property type="molecule type" value="Genomic_DNA"/>
</dbReference>
<feature type="compositionally biased region" description="Basic residues" evidence="1">
    <location>
        <begin position="500"/>
        <end position="516"/>
    </location>
</feature>
<feature type="region of interest" description="Disordered" evidence="1">
    <location>
        <begin position="238"/>
        <end position="289"/>
    </location>
</feature>
<dbReference type="AlphaFoldDB" id="A0A1W0X2P3"/>
<feature type="transmembrane region" description="Helical" evidence="2">
    <location>
        <begin position="12"/>
        <end position="41"/>
    </location>
</feature>
<feature type="region of interest" description="Disordered" evidence="1">
    <location>
        <begin position="198"/>
        <end position="222"/>
    </location>
</feature>
<feature type="compositionally biased region" description="Basic residues" evidence="1">
    <location>
        <begin position="737"/>
        <end position="749"/>
    </location>
</feature>
<keyword evidence="2" id="KW-0812">Transmembrane</keyword>
<feature type="region of interest" description="Disordered" evidence="1">
    <location>
        <begin position="726"/>
        <end position="805"/>
    </location>
</feature>
<feature type="region of interest" description="Disordered" evidence="1">
    <location>
        <begin position="823"/>
        <end position="844"/>
    </location>
</feature>
<feature type="region of interest" description="Disordered" evidence="1">
    <location>
        <begin position="559"/>
        <end position="605"/>
    </location>
</feature>
<feature type="region of interest" description="Disordered" evidence="1">
    <location>
        <begin position="489"/>
        <end position="516"/>
    </location>
</feature>
<feature type="compositionally biased region" description="Polar residues" evidence="1">
    <location>
        <begin position="277"/>
        <end position="286"/>
    </location>
</feature>
<feature type="compositionally biased region" description="Polar residues" evidence="1">
    <location>
        <begin position="573"/>
        <end position="604"/>
    </location>
</feature>
<accession>A0A1W0X2P3</accession>
<feature type="compositionally biased region" description="Basic and acidic residues" evidence="1">
    <location>
        <begin position="783"/>
        <end position="794"/>
    </location>
</feature>
<protein>
    <submittedName>
        <fullName evidence="3">Uncharacterized protein</fullName>
    </submittedName>
</protein>
<organism evidence="3 4">
    <name type="scientific">Hypsibius exemplaris</name>
    <name type="common">Freshwater tardigrade</name>
    <dbReference type="NCBI Taxonomy" id="2072580"/>
    <lineage>
        <taxon>Eukaryota</taxon>
        <taxon>Metazoa</taxon>
        <taxon>Ecdysozoa</taxon>
        <taxon>Tardigrada</taxon>
        <taxon>Eutardigrada</taxon>
        <taxon>Parachela</taxon>
        <taxon>Hypsibioidea</taxon>
        <taxon>Hypsibiidae</taxon>
        <taxon>Hypsibius</taxon>
    </lineage>
</organism>
<keyword evidence="4" id="KW-1185">Reference proteome</keyword>
<feature type="compositionally biased region" description="Polar residues" evidence="1">
    <location>
        <begin position="238"/>
        <end position="268"/>
    </location>
</feature>
<sequence>MDSDNNSAWQLPITVTLAVIGGGMAVGLLVICVICGFCSIFNRKYDKEQLKKRRVSIKADSVHSTQHRPPTERTYSSVPARPILTVRNATTSCRPDLLESGQIHPVLVEEIGRINPVGAAGSLSDTGGSTSHCQHCSSAFPVQVTRTATGATITSVLRHACACRLFMSTSVTSVSERSITGDELRQLASSTEAIFSTNELREGEDQQNRSAPRNGRHAELSPLLTRDTDPLIVLSNSTSSETVARTRRTQGTASQLSRQLDPSGSSCCVTPLDENQEQSQATNRCTPSRPVHVHPLLHPHFHTHSKDDLPIEDEVSALTQADVHRTQMTFQALQLPPGESQSVSPMSDFDGSELELAENDSSDPCKALWGLRSVLEMRTNAKPEPMIRLIGESDNEMEIVLDDAGLPVSQGGNQLQPGDILTSLTSFESNTPSEESFDATTCARALEAIFDEPSDLPTLQQDSVNAYCEASAIYGYNRSLSSATTSTIYGSNTHLTPPARQKRKPSPPKLTSHQKRLSFKKAHHLAAAAGPKSAVASPVVTVTTTKAVTTADEAIPTAPVVSNSVDNPEKPVRSSSPHRLTQMKNDSGYKSQSLDHGTSTTPQIHIQPYKSVPFLPSERVSEEPLDVIGHGLDKAKMQRYNASSLEVPNASFFLSASTDNEMEASTCGSSAVPSLSSSMDMDSSFACIPLLLTQPATPTTPTRDWTIDERSDRLFREFSRREAAFASGSRSTLRSATRQHRSLLPKRKSYSPSSSHGGTPAQASIEETEEDEEQTLCGSGSSKQDDASPVDRRPSTSSRRSITPDFFVCSTKEQYLNQINMRAQSPELRHVPIIKLPDQESDEV</sequence>
<comment type="caution">
    <text evidence="3">The sequence shown here is derived from an EMBL/GenBank/DDBJ whole genome shotgun (WGS) entry which is preliminary data.</text>
</comment>
<dbReference type="OrthoDB" id="10639839at2759"/>
<evidence type="ECO:0000313" key="3">
    <source>
        <dbReference type="EMBL" id="OQV21735.1"/>
    </source>
</evidence>
<keyword evidence="2" id="KW-0472">Membrane</keyword>
<keyword evidence="2" id="KW-1133">Transmembrane helix</keyword>
<gene>
    <name evidence="3" type="ORF">BV898_04313</name>
</gene>
<evidence type="ECO:0000313" key="4">
    <source>
        <dbReference type="Proteomes" id="UP000192578"/>
    </source>
</evidence>
<name>A0A1W0X2P3_HYPEX</name>
<reference evidence="4" key="1">
    <citation type="submission" date="2017-01" db="EMBL/GenBank/DDBJ databases">
        <title>Comparative genomics of anhydrobiosis in the tardigrade Hypsibius dujardini.</title>
        <authorList>
            <person name="Yoshida Y."/>
            <person name="Koutsovoulos G."/>
            <person name="Laetsch D."/>
            <person name="Stevens L."/>
            <person name="Kumar S."/>
            <person name="Horikawa D."/>
            <person name="Ishino K."/>
            <person name="Komine S."/>
            <person name="Tomita M."/>
            <person name="Blaxter M."/>
            <person name="Arakawa K."/>
        </authorList>
    </citation>
    <scope>NUCLEOTIDE SEQUENCE [LARGE SCALE GENOMIC DNA]</scope>
    <source>
        <strain evidence="4">Z151</strain>
    </source>
</reference>
<proteinExistence type="predicted"/>
<feature type="compositionally biased region" description="Low complexity" evidence="1">
    <location>
        <begin position="795"/>
        <end position="804"/>
    </location>
</feature>